<dbReference type="PANTHER" id="PTHR30250">
    <property type="entry name" value="PST FAMILY PREDICTED COLANIC ACID TRANSPORTER"/>
    <property type="match status" value="1"/>
</dbReference>
<keyword evidence="4 6" id="KW-1133">Transmembrane helix</keyword>
<dbReference type="RefSeq" id="WP_081169756.1">
    <property type="nucleotide sequence ID" value="NZ_LWBP01000214.1"/>
</dbReference>
<keyword evidence="2" id="KW-1003">Cell membrane</keyword>
<evidence type="ECO:0000256" key="6">
    <source>
        <dbReference type="SAM" id="Phobius"/>
    </source>
</evidence>
<dbReference type="PANTHER" id="PTHR30250:SF11">
    <property type="entry name" value="O-ANTIGEN TRANSPORTER-RELATED"/>
    <property type="match status" value="1"/>
</dbReference>
<feature type="transmembrane region" description="Helical" evidence="6">
    <location>
        <begin position="433"/>
        <end position="451"/>
    </location>
</feature>
<evidence type="ECO:0000256" key="5">
    <source>
        <dbReference type="ARBA" id="ARBA00023136"/>
    </source>
</evidence>
<name>A0A1V9F2G4_9BACT</name>
<dbReference type="STRING" id="550983.A4R26_28670"/>
<dbReference type="AlphaFoldDB" id="A0A1V9F2G4"/>
<evidence type="ECO:0000256" key="4">
    <source>
        <dbReference type="ARBA" id="ARBA00022989"/>
    </source>
</evidence>
<feature type="transmembrane region" description="Helical" evidence="6">
    <location>
        <begin position="181"/>
        <end position="202"/>
    </location>
</feature>
<feature type="transmembrane region" description="Helical" evidence="6">
    <location>
        <begin position="12"/>
        <end position="29"/>
    </location>
</feature>
<keyword evidence="3 6" id="KW-0812">Transmembrane</keyword>
<dbReference type="EMBL" id="LWBP01000214">
    <property type="protein sequence ID" value="OQP52477.1"/>
    <property type="molecule type" value="Genomic_DNA"/>
</dbReference>
<feature type="transmembrane region" description="Helical" evidence="6">
    <location>
        <begin position="308"/>
        <end position="325"/>
    </location>
</feature>
<comment type="caution">
    <text evidence="7">The sequence shown here is derived from an EMBL/GenBank/DDBJ whole genome shotgun (WGS) entry which is preliminary data.</text>
</comment>
<keyword evidence="5 6" id="KW-0472">Membrane</keyword>
<evidence type="ECO:0000256" key="1">
    <source>
        <dbReference type="ARBA" id="ARBA00004651"/>
    </source>
</evidence>
<keyword evidence="8" id="KW-1185">Reference proteome</keyword>
<dbReference type="GO" id="GO:0005886">
    <property type="term" value="C:plasma membrane"/>
    <property type="evidence" value="ECO:0007669"/>
    <property type="project" value="UniProtKB-SubCell"/>
</dbReference>
<feature type="transmembrane region" description="Helical" evidence="6">
    <location>
        <begin position="337"/>
        <end position="354"/>
    </location>
</feature>
<feature type="transmembrane region" description="Helical" evidence="6">
    <location>
        <begin position="41"/>
        <end position="64"/>
    </location>
</feature>
<dbReference type="InterPro" id="IPR050833">
    <property type="entry name" value="Poly_Biosynth_Transport"/>
</dbReference>
<evidence type="ECO:0000256" key="3">
    <source>
        <dbReference type="ARBA" id="ARBA00022692"/>
    </source>
</evidence>
<comment type="subcellular location">
    <subcellularLocation>
        <location evidence="1">Cell membrane</location>
        <topology evidence="1">Multi-pass membrane protein</topology>
    </subcellularLocation>
</comment>
<feature type="transmembrane region" description="Helical" evidence="6">
    <location>
        <begin position="457"/>
        <end position="478"/>
    </location>
</feature>
<sequence length="498" mass="56366">MSIRRQSIISSILVYIGFAVGLLNTYLYARGFAEAEYGLVQGAFVAFANLMFSVSNVGLTFYIYKFYPYYNDNLPPKKNDMITLALVVSICMFAFVMIIGFVFKDFVIRKYSANSPELIYYYYWLFPFGFGLSIYSILEAFAWQLRKSVLTNFLKEILFRLLATILIVLFFLKVIKDFNLFIKLYAFTYIAIALALLIYLMATRQLHITFSISRVTKKFFKKIASVALFIWGGSLVFNLAQVFDTLVIGAVVASGMANVGLYTLAQNMSSLVNAPQRAIVSTTIPPLSQAWKDKDYDKINRIYQRSSINQLLFALAMFALILLNFTDGVLTFHLKPGYLDARIIFLYIGITKIVDMGTGVNSQIIGTSIYWKVDFVSGIILLALTLPLNYFLTVYLGVIGPAIANLFAIIVYNGIRYFFLLRKFKMQPFTVKSVYALLLAIVCFGICYFAFNSFLGFGWIVLRSTAFIALFAAGVLFLKISPDVLPVLESVRKRLRPA</sequence>
<evidence type="ECO:0000256" key="2">
    <source>
        <dbReference type="ARBA" id="ARBA00022475"/>
    </source>
</evidence>
<feature type="transmembrane region" description="Helical" evidence="6">
    <location>
        <begin position="84"/>
        <end position="103"/>
    </location>
</feature>
<dbReference type="Proteomes" id="UP000192276">
    <property type="component" value="Unassembled WGS sequence"/>
</dbReference>
<feature type="transmembrane region" description="Helical" evidence="6">
    <location>
        <begin position="402"/>
        <end position="421"/>
    </location>
</feature>
<feature type="transmembrane region" description="Helical" evidence="6">
    <location>
        <begin position="223"/>
        <end position="240"/>
    </location>
</feature>
<reference evidence="8" key="1">
    <citation type="submission" date="2016-04" db="EMBL/GenBank/DDBJ databases">
        <authorList>
            <person name="Chen L."/>
            <person name="Zhuang W."/>
            <person name="Wang G."/>
        </authorList>
    </citation>
    <scope>NUCLEOTIDE SEQUENCE [LARGE SCALE GENOMIC DNA]</scope>
    <source>
        <strain evidence="8">208</strain>
    </source>
</reference>
<protein>
    <submittedName>
        <fullName evidence="7">Polysaccharide biosynthesis protein</fullName>
    </submittedName>
</protein>
<organism evidence="7 8">
    <name type="scientific">Niastella populi</name>
    <dbReference type="NCBI Taxonomy" id="550983"/>
    <lineage>
        <taxon>Bacteria</taxon>
        <taxon>Pseudomonadati</taxon>
        <taxon>Bacteroidota</taxon>
        <taxon>Chitinophagia</taxon>
        <taxon>Chitinophagales</taxon>
        <taxon>Chitinophagaceae</taxon>
        <taxon>Niastella</taxon>
    </lineage>
</organism>
<feature type="transmembrane region" description="Helical" evidence="6">
    <location>
        <begin position="246"/>
        <end position="265"/>
    </location>
</feature>
<evidence type="ECO:0000313" key="7">
    <source>
        <dbReference type="EMBL" id="OQP52477.1"/>
    </source>
</evidence>
<dbReference type="OrthoDB" id="88014at2"/>
<gene>
    <name evidence="7" type="ORF">A4R26_28670</name>
</gene>
<feature type="transmembrane region" description="Helical" evidence="6">
    <location>
        <begin position="157"/>
        <end position="175"/>
    </location>
</feature>
<feature type="transmembrane region" description="Helical" evidence="6">
    <location>
        <begin position="123"/>
        <end position="145"/>
    </location>
</feature>
<evidence type="ECO:0000313" key="8">
    <source>
        <dbReference type="Proteomes" id="UP000192276"/>
    </source>
</evidence>
<proteinExistence type="predicted"/>
<accession>A0A1V9F2G4</accession>
<feature type="transmembrane region" description="Helical" evidence="6">
    <location>
        <begin position="375"/>
        <end position="396"/>
    </location>
</feature>